<evidence type="ECO:0000313" key="2">
    <source>
        <dbReference type="Proteomes" id="UP001219518"/>
    </source>
</evidence>
<reference evidence="1" key="1">
    <citation type="submission" date="2021-07" db="EMBL/GenBank/DDBJ databases">
        <authorList>
            <person name="Catto M.A."/>
            <person name="Jacobson A."/>
            <person name="Kennedy G."/>
            <person name="Labadie P."/>
            <person name="Hunt B.G."/>
            <person name="Srinivasan R."/>
        </authorList>
    </citation>
    <scope>NUCLEOTIDE SEQUENCE</scope>
    <source>
        <strain evidence="1">PL_HMW_Pooled</strain>
        <tissue evidence="1">Head</tissue>
    </source>
</reference>
<comment type="caution">
    <text evidence="1">The sequence shown here is derived from an EMBL/GenBank/DDBJ whole genome shotgun (WGS) entry which is preliminary data.</text>
</comment>
<name>A0AAE1LC29_9NEOP</name>
<dbReference type="EMBL" id="JAHWGI010000295">
    <property type="protein sequence ID" value="KAK3912637.1"/>
    <property type="molecule type" value="Genomic_DNA"/>
</dbReference>
<accession>A0AAE1LC29</accession>
<dbReference type="AlphaFoldDB" id="A0AAE1LC29"/>
<gene>
    <name evidence="1" type="ORF">KUF71_022225</name>
</gene>
<reference evidence="1" key="2">
    <citation type="journal article" date="2023" name="BMC Genomics">
        <title>Pest status, molecular evolution, and epigenetic factors derived from the genome assembly of Frankliniella fusca, a thysanopteran phytovirus vector.</title>
        <authorList>
            <person name="Catto M.A."/>
            <person name="Labadie P.E."/>
            <person name="Jacobson A.L."/>
            <person name="Kennedy G.G."/>
            <person name="Srinivasan R."/>
            <person name="Hunt B.G."/>
        </authorList>
    </citation>
    <scope>NUCLEOTIDE SEQUENCE</scope>
    <source>
        <strain evidence="1">PL_HMW_Pooled</strain>
    </source>
</reference>
<protein>
    <submittedName>
        <fullName evidence="1">S-adenosylmethionine:tRNA ribosyltransferase-isomerase</fullName>
    </submittedName>
</protein>
<dbReference type="Proteomes" id="UP001219518">
    <property type="component" value="Unassembled WGS sequence"/>
</dbReference>
<keyword evidence="2" id="KW-1185">Reference proteome</keyword>
<evidence type="ECO:0000313" key="1">
    <source>
        <dbReference type="EMBL" id="KAK3912637.1"/>
    </source>
</evidence>
<sequence length="70" mass="7484">MFLCISSFSINTLKTESGSSVTPPYICEARQEVDHVYYPADAEPNMYASRLGALAAAQTGTVASGHWSLA</sequence>
<proteinExistence type="predicted"/>
<organism evidence="1 2">
    <name type="scientific">Frankliniella fusca</name>
    <dbReference type="NCBI Taxonomy" id="407009"/>
    <lineage>
        <taxon>Eukaryota</taxon>
        <taxon>Metazoa</taxon>
        <taxon>Ecdysozoa</taxon>
        <taxon>Arthropoda</taxon>
        <taxon>Hexapoda</taxon>
        <taxon>Insecta</taxon>
        <taxon>Pterygota</taxon>
        <taxon>Neoptera</taxon>
        <taxon>Paraneoptera</taxon>
        <taxon>Thysanoptera</taxon>
        <taxon>Terebrantia</taxon>
        <taxon>Thripoidea</taxon>
        <taxon>Thripidae</taxon>
        <taxon>Frankliniella</taxon>
    </lineage>
</organism>